<evidence type="ECO:0000259" key="1">
    <source>
        <dbReference type="Pfam" id="PF00535"/>
    </source>
</evidence>
<dbReference type="RefSeq" id="WP_374219875.1">
    <property type="nucleotide sequence ID" value="NZ_JAXOVW010000217.1"/>
</dbReference>
<dbReference type="Pfam" id="PF00535">
    <property type="entry name" value="Glycos_transf_2"/>
    <property type="match status" value="1"/>
</dbReference>
<evidence type="ECO:0000313" key="2">
    <source>
        <dbReference type="EMBL" id="MDZ5610711.1"/>
    </source>
</evidence>
<accession>A0ABU5K4P5</accession>
<dbReference type="EC" id="2.4.-.-" evidence="2"/>
<keyword evidence="3" id="KW-1185">Reference proteome</keyword>
<organism evidence="2 3">
    <name type="scientific">Bacillus bingmayongensis</name>
    <dbReference type="NCBI Taxonomy" id="1150157"/>
    <lineage>
        <taxon>Bacteria</taxon>
        <taxon>Bacillati</taxon>
        <taxon>Bacillota</taxon>
        <taxon>Bacilli</taxon>
        <taxon>Bacillales</taxon>
        <taxon>Bacillaceae</taxon>
        <taxon>Bacillus</taxon>
    </lineage>
</organism>
<dbReference type="CDD" id="cd00761">
    <property type="entry name" value="Glyco_tranf_GTA_type"/>
    <property type="match status" value="1"/>
</dbReference>
<keyword evidence="2" id="KW-0328">Glycosyltransferase</keyword>
<dbReference type="InterPro" id="IPR001173">
    <property type="entry name" value="Glyco_trans_2-like"/>
</dbReference>
<reference evidence="3" key="1">
    <citation type="submission" date="2023-11" db="EMBL/GenBank/DDBJ databases">
        <title>Genome Sequence of Bacillus pseudomycoides stain BUPM19.</title>
        <authorList>
            <person name="Farhat A."/>
        </authorList>
    </citation>
    <scope>NUCLEOTIDE SEQUENCE [LARGE SCALE GENOMIC DNA]</scope>
    <source>
        <strain evidence="3">BUPM19</strain>
    </source>
</reference>
<dbReference type="InterPro" id="IPR029044">
    <property type="entry name" value="Nucleotide-diphossugar_trans"/>
</dbReference>
<dbReference type="SUPFAM" id="SSF53448">
    <property type="entry name" value="Nucleotide-diphospho-sugar transferases"/>
    <property type="match status" value="1"/>
</dbReference>
<protein>
    <submittedName>
        <fullName evidence="2">Glycosyltransferase family A protein</fullName>
        <ecNumber evidence="2">2.4.-.-</ecNumber>
    </submittedName>
</protein>
<sequence>MVSIICCTMRDQQMENIFQNYDNQTWRERELIVILNRNEMDVRKWEMRAKLLQNVSIYKLPEYVTLGECLNFGIKKAKSEIIAKFDDDDYYSPNYLASTVQTLNTTNIDLIGKRTVYMYFEDEKILAIHKPGKENKFVNQGLKGATLLFKKEISKKVCFPNLNLGEDTYFIRQCISNNLKVYSSDRFNYVCVRKSLESHHTWQINNQYLMKKSIILCETDNYKPLISSR</sequence>
<gene>
    <name evidence="2" type="ORF">U2I54_27900</name>
</gene>
<keyword evidence="2" id="KW-0808">Transferase</keyword>
<dbReference type="GO" id="GO:0016757">
    <property type="term" value="F:glycosyltransferase activity"/>
    <property type="evidence" value="ECO:0007669"/>
    <property type="project" value="UniProtKB-KW"/>
</dbReference>
<proteinExistence type="predicted"/>
<feature type="domain" description="Glycosyltransferase 2-like" evidence="1">
    <location>
        <begin position="4"/>
        <end position="130"/>
    </location>
</feature>
<dbReference type="Proteomes" id="UP001291930">
    <property type="component" value="Unassembled WGS sequence"/>
</dbReference>
<dbReference type="Gene3D" id="3.90.550.10">
    <property type="entry name" value="Spore Coat Polysaccharide Biosynthesis Protein SpsA, Chain A"/>
    <property type="match status" value="1"/>
</dbReference>
<evidence type="ECO:0000313" key="3">
    <source>
        <dbReference type="Proteomes" id="UP001291930"/>
    </source>
</evidence>
<comment type="caution">
    <text evidence="2">The sequence shown here is derived from an EMBL/GenBank/DDBJ whole genome shotgun (WGS) entry which is preliminary data.</text>
</comment>
<name>A0ABU5K4P5_9BACI</name>
<dbReference type="EMBL" id="JAXOVW010000217">
    <property type="protein sequence ID" value="MDZ5610711.1"/>
    <property type="molecule type" value="Genomic_DNA"/>
</dbReference>